<dbReference type="EMBL" id="PJQM01003743">
    <property type="protein sequence ID" value="RCH87313.1"/>
    <property type="molecule type" value="Genomic_DNA"/>
</dbReference>
<organism evidence="4 5">
    <name type="scientific">Rhizopus stolonifer</name>
    <name type="common">Rhizopus nigricans</name>
    <dbReference type="NCBI Taxonomy" id="4846"/>
    <lineage>
        <taxon>Eukaryota</taxon>
        <taxon>Fungi</taxon>
        <taxon>Fungi incertae sedis</taxon>
        <taxon>Mucoromycota</taxon>
        <taxon>Mucoromycotina</taxon>
        <taxon>Mucoromycetes</taxon>
        <taxon>Mucorales</taxon>
        <taxon>Mucorineae</taxon>
        <taxon>Rhizopodaceae</taxon>
        <taxon>Rhizopus</taxon>
    </lineage>
</organism>
<proteinExistence type="predicted"/>
<gene>
    <name evidence="4" type="ORF">CU098_002932</name>
</gene>
<dbReference type="Pfam" id="PF02714">
    <property type="entry name" value="RSN1_7TM"/>
    <property type="match status" value="1"/>
</dbReference>
<evidence type="ECO:0000256" key="2">
    <source>
        <dbReference type="SAM" id="Phobius"/>
    </source>
</evidence>
<comment type="caution">
    <text evidence="4">The sequence shown here is derived from an EMBL/GenBank/DDBJ whole genome shotgun (WGS) entry which is preliminary data.</text>
</comment>
<dbReference type="Proteomes" id="UP000253551">
    <property type="component" value="Unassembled WGS sequence"/>
</dbReference>
<reference evidence="4 5" key="1">
    <citation type="journal article" date="2018" name="G3 (Bethesda)">
        <title>Phylogenetic and Phylogenomic Definition of Rhizopus Species.</title>
        <authorList>
            <person name="Gryganskyi A.P."/>
            <person name="Golan J."/>
            <person name="Dolatabadi S."/>
            <person name="Mondo S."/>
            <person name="Robb S."/>
            <person name="Idnurm A."/>
            <person name="Muszewska A."/>
            <person name="Steczkiewicz K."/>
            <person name="Masonjones S."/>
            <person name="Liao H.L."/>
            <person name="Gajdeczka M.T."/>
            <person name="Anike F."/>
            <person name="Vuek A."/>
            <person name="Anishchenko I.M."/>
            <person name="Voigt K."/>
            <person name="de Hoog G.S."/>
            <person name="Smith M.E."/>
            <person name="Heitman J."/>
            <person name="Vilgalys R."/>
            <person name="Stajich J.E."/>
        </authorList>
    </citation>
    <scope>NUCLEOTIDE SEQUENCE [LARGE SCALE GENOMIC DNA]</scope>
    <source>
        <strain evidence="4 5">LSU 92-RS-03</strain>
    </source>
</reference>
<evidence type="ECO:0000256" key="1">
    <source>
        <dbReference type="SAM" id="MobiDB-lite"/>
    </source>
</evidence>
<feature type="transmembrane region" description="Helical" evidence="2">
    <location>
        <begin position="6"/>
        <end position="24"/>
    </location>
</feature>
<feature type="compositionally biased region" description="Basic residues" evidence="1">
    <location>
        <begin position="445"/>
        <end position="464"/>
    </location>
</feature>
<dbReference type="OrthoDB" id="1689567at2759"/>
<dbReference type="GO" id="GO:0005227">
    <property type="term" value="F:calcium-activated cation channel activity"/>
    <property type="evidence" value="ECO:0007669"/>
    <property type="project" value="InterPro"/>
</dbReference>
<feature type="compositionally biased region" description="Basic and acidic residues" evidence="1">
    <location>
        <begin position="423"/>
        <end position="434"/>
    </location>
</feature>
<feature type="domain" description="CSC1/OSCA1-like 7TM region" evidence="3">
    <location>
        <begin position="2"/>
        <end position="119"/>
    </location>
</feature>
<feature type="region of interest" description="Disordered" evidence="1">
    <location>
        <begin position="314"/>
        <end position="337"/>
    </location>
</feature>
<feature type="non-terminal residue" evidence="4">
    <location>
        <position position="1"/>
    </location>
</feature>
<sequence length="517" mass="58511">MPLNLLLIGSIIVRGFSYLFICSTPREYAENRAPTSFNYGIGYPAPLLVFAIVFEYSLINPLILLFGTVYFCFTYLVYKYQFLYVYFRPYEAAGRLWTMVIPRIIFTMVLFQLTMMGLFILRGSYILAGLVVPLVFFTFLFRYVLNCAYEQNGQNLPMQLLRDNIKQQPEVSDDDSESDSELKDREIQDKSQHSDKSTSTSTMLQENQKKAEIRNRWKKAALSAANLKENPVPIAPTTTVNEDKADELLLVRPRHRKVVLDEDDYEAVPDRLTDYRQPPMQLTFGLLDAGLKTYGNPLLVGVLPQLWLPVKEPVEGEKKKQQKRRRSELLYQGDSQGGSLAQHLAEILRKVENDKKNKSRKSATNDAASIVSGKRPHPKISTLRSMFHRGVIKQSNVDNTSSPTPAEVVRLQHLEASDDAMDSVEKGQLRHEDSSNSSVKSSVKSLHKIYYHHPERKKRGRAHSGLRPGMESARASSPAIVSALNNDEGHGSEEDIGSSIGRLDARKRLSSDPLIKN</sequence>
<name>A0A367JBJ0_RHIST</name>
<evidence type="ECO:0000313" key="4">
    <source>
        <dbReference type="EMBL" id="RCH87313.1"/>
    </source>
</evidence>
<keyword evidence="2" id="KW-0472">Membrane</keyword>
<dbReference type="GO" id="GO:0005886">
    <property type="term" value="C:plasma membrane"/>
    <property type="evidence" value="ECO:0007669"/>
    <property type="project" value="TreeGrafter"/>
</dbReference>
<dbReference type="PANTHER" id="PTHR13018:SF5">
    <property type="entry name" value="RE44586P"/>
    <property type="match status" value="1"/>
</dbReference>
<dbReference type="AlphaFoldDB" id="A0A367JBJ0"/>
<evidence type="ECO:0000313" key="5">
    <source>
        <dbReference type="Proteomes" id="UP000253551"/>
    </source>
</evidence>
<feature type="region of interest" description="Disordered" evidence="1">
    <location>
        <begin position="421"/>
        <end position="517"/>
    </location>
</feature>
<dbReference type="InterPro" id="IPR003864">
    <property type="entry name" value="CSC1/OSCA1-like_7TM"/>
</dbReference>
<feature type="compositionally biased region" description="Low complexity" evidence="1">
    <location>
        <begin position="435"/>
        <end position="444"/>
    </location>
</feature>
<keyword evidence="2" id="KW-0812">Transmembrane</keyword>
<keyword evidence="5" id="KW-1185">Reference proteome</keyword>
<feature type="compositionally biased region" description="Polar residues" evidence="1">
    <location>
        <begin position="197"/>
        <end position="206"/>
    </location>
</feature>
<feature type="region of interest" description="Disordered" evidence="1">
    <location>
        <begin position="351"/>
        <end position="381"/>
    </location>
</feature>
<feature type="transmembrane region" description="Helical" evidence="2">
    <location>
        <begin position="126"/>
        <end position="145"/>
    </location>
</feature>
<dbReference type="PANTHER" id="PTHR13018">
    <property type="entry name" value="PROBABLE MEMBRANE PROTEIN DUF221-RELATED"/>
    <property type="match status" value="1"/>
</dbReference>
<protein>
    <recommendedName>
        <fullName evidence="3">CSC1/OSCA1-like 7TM region domain-containing protein</fullName>
    </recommendedName>
</protein>
<keyword evidence="2" id="KW-1133">Transmembrane helix</keyword>
<feature type="compositionally biased region" description="Basic and acidic residues" evidence="1">
    <location>
        <begin position="180"/>
        <end position="196"/>
    </location>
</feature>
<feature type="region of interest" description="Disordered" evidence="1">
    <location>
        <begin position="167"/>
        <end position="210"/>
    </location>
</feature>
<feature type="transmembrane region" description="Helical" evidence="2">
    <location>
        <begin position="36"/>
        <end position="53"/>
    </location>
</feature>
<accession>A0A367JBJ0</accession>
<dbReference type="InterPro" id="IPR045122">
    <property type="entry name" value="Csc1-like"/>
</dbReference>
<evidence type="ECO:0000259" key="3">
    <source>
        <dbReference type="Pfam" id="PF02714"/>
    </source>
</evidence>
<feature type="transmembrane region" description="Helical" evidence="2">
    <location>
        <begin position="59"/>
        <end position="78"/>
    </location>
</feature>
<feature type="transmembrane region" description="Helical" evidence="2">
    <location>
        <begin position="99"/>
        <end position="120"/>
    </location>
</feature>